<dbReference type="EMBL" id="JBHRXK010000003">
    <property type="protein sequence ID" value="MFC3550975.1"/>
    <property type="molecule type" value="Genomic_DNA"/>
</dbReference>
<organism evidence="1 2">
    <name type="scientific">Lysobacter cavernae</name>
    <dbReference type="NCBI Taxonomy" id="1685901"/>
    <lineage>
        <taxon>Bacteria</taxon>
        <taxon>Pseudomonadati</taxon>
        <taxon>Pseudomonadota</taxon>
        <taxon>Gammaproteobacteria</taxon>
        <taxon>Lysobacterales</taxon>
        <taxon>Lysobacteraceae</taxon>
        <taxon>Lysobacter</taxon>
    </lineage>
</organism>
<dbReference type="RefSeq" id="WP_386758733.1">
    <property type="nucleotide sequence ID" value="NZ_JBHRXK010000003.1"/>
</dbReference>
<evidence type="ECO:0000313" key="1">
    <source>
        <dbReference type="EMBL" id="MFC3550975.1"/>
    </source>
</evidence>
<name>A0ABV7RNP6_9GAMM</name>
<reference evidence="2" key="1">
    <citation type="journal article" date="2019" name="Int. J. Syst. Evol. Microbiol.">
        <title>The Global Catalogue of Microorganisms (GCM) 10K type strain sequencing project: providing services to taxonomists for standard genome sequencing and annotation.</title>
        <authorList>
            <consortium name="The Broad Institute Genomics Platform"/>
            <consortium name="The Broad Institute Genome Sequencing Center for Infectious Disease"/>
            <person name="Wu L."/>
            <person name="Ma J."/>
        </authorList>
    </citation>
    <scope>NUCLEOTIDE SEQUENCE [LARGE SCALE GENOMIC DNA]</scope>
    <source>
        <strain evidence="2">KCTC 42875</strain>
    </source>
</reference>
<accession>A0ABV7RNP6</accession>
<evidence type="ECO:0000313" key="2">
    <source>
        <dbReference type="Proteomes" id="UP001595740"/>
    </source>
</evidence>
<protein>
    <submittedName>
        <fullName evidence="1">Uncharacterized protein</fullName>
    </submittedName>
</protein>
<keyword evidence="2" id="KW-1185">Reference proteome</keyword>
<comment type="caution">
    <text evidence="1">The sequence shown here is derived from an EMBL/GenBank/DDBJ whole genome shotgun (WGS) entry which is preliminary data.</text>
</comment>
<sequence>MTGALRRSIPSAIGALCSQRTALFQTFKGTSMLGAWCQAITSKVFARPAGSARPEVSTW</sequence>
<gene>
    <name evidence="1" type="ORF">ACFOLC_08075</name>
</gene>
<proteinExistence type="predicted"/>
<dbReference type="Proteomes" id="UP001595740">
    <property type="component" value="Unassembled WGS sequence"/>
</dbReference>